<dbReference type="Pfam" id="PF01597">
    <property type="entry name" value="GCV_H"/>
    <property type="match status" value="1"/>
</dbReference>
<dbReference type="InterPro" id="IPR017453">
    <property type="entry name" value="GCV_H_sub"/>
</dbReference>
<dbReference type="InterPro" id="IPR002930">
    <property type="entry name" value="GCV_H"/>
</dbReference>
<dbReference type="PANTHER" id="PTHR11715:SF3">
    <property type="entry name" value="GLYCINE CLEAVAGE SYSTEM H PROTEIN-RELATED"/>
    <property type="match status" value="1"/>
</dbReference>
<gene>
    <name evidence="3 5" type="primary">gcvH</name>
    <name evidence="5" type="ORF">GCM10025789_23050</name>
</gene>
<evidence type="ECO:0000259" key="4">
    <source>
        <dbReference type="PROSITE" id="PS50968"/>
    </source>
</evidence>
<dbReference type="RefSeq" id="WP_345582985.1">
    <property type="nucleotide sequence ID" value="NZ_BAABLV010000036.1"/>
</dbReference>
<dbReference type="InterPro" id="IPR000089">
    <property type="entry name" value="Biotin_lipoyl"/>
</dbReference>
<organism evidence="5 6">
    <name type="scientific">Tessaracoccus lubricantis</name>
    <dbReference type="NCBI Taxonomy" id="545543"/>
    <lineage>
        <taxon>Bacteria</taxon>
        <taxon>Bacillati</taxon>
        <taxon>Actinomycetota</taxon>
        <taxon>Actinomycetes</taxon>
        <taxon>Propionibacteriales</taxon>
        <taxon>Propionibacteriaceae</taxon>
        <taxon>Tessaracoccus</taxon>
    </lineage>
</organism>
<accession>A0ABP9FJ01</accession>
<evidence type="ECO:0000313" key="5">
    <source>
        <dbReference type="EMBL" id="GAA4903502.1"/>
    </source>
</evidence>
<keyword evidence="2 3" id="KW-0450">Lipoyl</keyword>
<dbReference type="NCBIfam" id="TIGR00527">
    <property type="entry name" value="gcvH"/>
    <property type="match status" value="1"/>
</dbReference>
<protein>
    <recommendedName>
        <fullName evidence="3">Glycine cleavage system H protein</fullName>
    </recommendedName>
</protein>
<dbReference type="Proteomes" id="UP001501521">
    <property type="component" value="Unassembled WGS sequence"/>
</dbReference>
<dbReference type="SUPFAM" id="SSF51230">
    <property type="entry name" value="Single hybrid motif"/>
    <property type="match status" value="1"/>
</dbReference>
<evidence type="ECO:0000256" key="1">
    <source>
        <dbReference type="ARBA" id="ARBA00009249"/>
    </source>
</evidence>
<proteinExistence type="inferred from homology"/>
<dbReference type="CDD" id="cd06848">
    <property type="entry name" value="GCS_H"/>
    <property type="match status" value="1"/>
</dbReference>
<dbReference type="InterPro" id="IPR033753">
    <property type="entry name" value="GCV_H/Fam206"/>
</dbReference>
<dbReference type="Gene3D" id="2.40.50.100">
    <property type="match status" value="1"/>
</dbReference>
<keyword evidence="6" id="KW-1185">Reference proteome</keyword>
<comment type="cofactor">
    <cofactor evidence="3">
        <name>(R)-lipoate</name>
        <dbReference type="ChEBI" id="CHEBI:83088"/>
    </cofactor>
    <text evidence="3">Binds 1 lipoyl cofactor covalently.</text>
</comment>
<reference evidence="6" key="1">
    <citation type="journal article" date="2019" name="Int. J. Syst. Evol. Microbiol.">
        <title>The Global Catalogue of Microorganisms (GCM) 10K type strain sequencing project: providing services to taxonomists for standard genome sequencing and annotation.</title>
        <authorList>
            <consortium name="The Broad Institute Genomics Platform"/>
            <consortium name="The Broad Institute Genome Sequencing Center for Infectious Disease"/>
            <person name="Wu L."/>
            <person name="Ma J."/>
        </authorList>
    </citation>
    <scope>NUCLEOTIDE SEQUENCE [LARGE SCALE GENOMIC DNA]</scope>
    <source>
        <strain evidence="6">JCM 19125</strain>
    </source>
</reference>
<name>A0ABP9FJ01_9ACTN</name>
<evidence type="ECO:0000256" key="3">
    <source>
        <dbReference type="HAMAP-Rule" id="MF_00272"/>
    </source>
</evidence>
<dbReference type="PROSITE" id="PS50968">
    <property type="entry name" value="BIOTINYL_LIPOYL"/>
    <property type="match status" value="1"/>
</dbReference>
<evidence type="ECO:0000313" key="6">
    <source>
        <dbReference type="Proteomes" id="UP001501521"/>
    </source>
</evidence>
<feature type="modified residue" description="N6-lipoyllysine" evidence="3">
    <location>
        <position position="56"/>
    </location>
</feature>
<evidence type="ECO:0000256" key="2">
    <source>
        <dbReference type="ARBA" id="ARBA00022823"/>
    </source>
</evidence>
<dbReference type="InterPro" id="IPR011053">
    <property type="entry name" value="Single_hybrid_motif"/>
</dbReference>
<comment type="subunit">
    <text evidence="3">The glycine cleavage system is composed of four proteins: P, T, L and H.</text>
</comment>
<dbReference type="EMBL" id="BAABLV010000036">
    <property type="protein sequence ID" value="GAA4903502.1"/>
    <property type="molecule type" value="Genomic_DNA"/>
</dbReference>
<dbReference type="NCBIfam" id="NF002270">
    <property type="entry name" value="PRK01202.1"/>
    <property type="match status" value="1"/>
</dbReference>
<dbReference type="HAMAP" id="MF_00272">
    <property type="entry name" value="GcvH"/>
    <property type="match status" value="1"/>
</dbReference>
<feature type="domain" description="Lipoyl-binding" evidence="4">
    <location>
        <begin position="15"/>
        <end position="97"/>
    </location>
</feature>
<dbReference type="PANTHER" id="PTHR11715">
    <property type="entry name" value="GLYCINE CLEAVAGE SYSTEM H PROTEIN"/>
    <property type="match status" value="1"/>
</dbReference>
<comment type="function">
    <text evidence="3">The glycine cleavage system catalyzes the degradation of glycine. The H protein shuttles the methylamine group of glycine from the P protein to the T protein.</text>
</comment>
<comment type="caution">
    <text evidence="5">The sequence shown here is derived from an EMBL/GenBank/DDBJ whole genome shotgun (WGS) entry which is preliminary data.</text>
</comment>
<comment type="similarity">
    <text evidence="1 3">Belongs to the GcvH family.</text>
</comment>
<sequence length="118" mass="12479">MIKFTEEHEWVDTETHAIGITSHAASELGDIVFIDLPDAGTSVTAGEEVVGIDSAKAVSGINAPFDGEVTEVNEALADAPETVTPDSAMETWFIKIRPADPAAAEGLMDEDAYRSMIG</sequence>